<dbReference type="SUPFAM" id="SSF103515">
    <property type="entry name" value="Autotransporter"/>
    <property type="match status" value="1"/>
</dbReference>
<dbReference type="SUPFAM" id="SSF51126">
    <property type="entry name" value="Pectin lyase-like"/>
    <property type="match status" value="1"/>
</dbReference>
<dbReference type="Proteomes" id="UP000312784">
    <property type="component" value="Unassembled WGS sequence"/>
</dbReference>
<evidence type="ECO:0000256" key="2">
    <source>
        <dbReference type="ARBA" id="ARBA00022801"/>
    </source>
</evidence>
<dbReference type="InterPro" id="IPR011050">
    <property type="entry name" value="Pectin_lyase_fold/virulence"/>
</dbReference>
<evidence type="ECO:0000313" key="5">
    <source>
        <dbReference type="EMBL" id="TNV16154.1"/>
    </source>
</evidence>
<dbReference type="PANTHER" id="PTHR45648">
    <property type="entry name" value="GDSL LIPASE/ACYLHYDROLASE FAMILY PROTEIN (AFU_ORTHOLOGUE AFUA_4G14700)"/>
    <property type="match status" value="1"/>
</dbReference>
<protein>
    <submittedName>
        <fullName evidence="5">Autotransporter domain-containing protein</fullName>
    </submittedName>
</protein>
<evidence type="ECO:0000256" key="1">
    <source>
        <dbReference type="ARBA" id="ARBA00022729"/>
    </source>
</evidence>
<dbReference type="InterPro" id="IPR012332">
    <property type="entry name" value="Autotransporter_pectin_lyase_C"/>
</dbReference>
<keyword evidence="6" id="KW-1185">Reference proteome</keyword>
<dbReference type="InterPro" id="IPR005546">
    <property type="entry name" value="Autotransporte_beta"/>
</dbReference>
<dbReference type="InterPro" id="IPR036514">
    <property type="entry name" value="SGNH_hydro_sf"/>
</dbReference>
<feature type="chain" id="PRO_5045464198" evidence="3">
    <location>
        <begin position="30"/>
        <end position="986"/>
    </location>
</feature>
<dbReference type="Pfam" id="PF12951">
    <property type="entry name" value="PATR"/>
    <property type="match status" value="2"/>
</dbReference>
<keyword evidence="2" id="KW-0378">Hydrolase</keyword>
<dbReference type="RefSeq" id="WP_140024783.1">
    <property type="nucleotide sequence ID" value="NZ_JBHUFG010000018.1"/>
</dbReference>
<dbReference type="InterPro" id="IPR013425">
    <property type="entry name" value="Autotrns_rpt"/>
</dbReference>
<evidence type="ECO:0000256" key="3">
    <source>
        <dbReference type="SAM" id="SignalP"/>
    </source>
</evidence>
<dbReference type="SUPFAM" id="SSF52266">
    <property type="entry name" value="SGNH hydrolase"/>
    <property type="match status" value="1"/>
</dbReference>
<feature type="domain" description="Autotransporter" evidence="4">
    <location>
        <begin position="712"/>
        <end position="986"/>
    </location>
</feature>
<evidence type="ECO:0000313" key="6">
    <source>
        <dbReference type="Proteomes" id="UP000312784"/>
    </source>
</evidence>
<dbReference type="EMBL" id="VEWL01000005">
    <property type="protein sequence ID" value="TNV16154.1"/>
    <property type="molecule type" value="Genomic_DNA"/>
</dbReference>
<evidence type="ECO:0000259" key="4">
    <source>
        <dbReference type="PROSITE" id="PS51208"/>
    </source>
</evidence>
<dbReference type="Gene3D" id="2.160.20.20">
    <property type="match status" value="1"/>
</dbReference>
<dbReference type="InterPro" id="IPR001087">
    <property type="entry name" value="GDSL"/>
</dbReference>
<dbReference type="CDD" id="cd01846">
    <property type="entry name" value="fatty_acyltransferase_like"/>
    <property type="match status" value="1"/>
</dbReference>
<sequence length="986" mass="107860">MNYIFYKKSNALLAAITSISFLFSTTAYSRSITDNDETTYFNRAIIFGDSLSDNGTFGDWATRLKGRETTDGRFSNGRVWNEYLFQNQKRGTEFRSSLVPPFVHRVRTDNFGDNTPNRDTNVNYAIGGTKYQNAGIPASWIIPSIADEVDEFIDGNNSISPHSLVSLWAGGNDAMDALDDGDSTRVKAGYSGNELSKALERLYSAGARQFLLPDLPDFSKVPRYANSHGIPSREATDDFNNAIADSIAAFKKKHPDAVVYAPKVANILDMVIKYPGIFGFTHATGSCVDTPSCLDQPRGSALQNEYVFWDDIHPTTRTHNYIANYMREYWSNPDLAGFYVRSPEGLFKTERNIFFPTSDRIVSGYLDGNRSLYKMQSGKLTLIGKNTYTGNSFVLEGGLELGNGGETGSIIGNVDLMGKDTFLSFNRSNLLEFDGNITGDGRLQQVGHGITVLGGQSSYKGKTDVYAGELMVNGSITSPVMVHTGGILSGAGSTGNIIADNNAYVSPGGFDASRTKTLKINGDIDLRTGSVLNITVGADGSTSLLYGNNRARIEGNLSFDGVERGIPLTVDEINARLGKSSIFLKADNGITGRFNQVSSKYRFIDQKLDYMQNEVGVTFMKTNKRFAEYAVSNQQRRVANALQALGHDQKLYKNVLTSRMEDDLSEAYTELSGDIYASTLTSLLYDNQLPREAVTQRMIDLSDSRFHHSALNAPLKNGVWGQAYNSRAHFQSIGEAQAMSRSATGFITGIDGQLSDNWQLGLFAGYLQSSLNSGLSSAKVDSYQIGAYGGYAWKNFNLTFGGNANLHDIDSKRTIRFKEVSNDNRASYKGNSFQGFAELGYNIDTSLALLEPFAGISYAYAKTNGFTENAAVTALSGSGATSDLLTNYLGVRLSNKYALSENTSVNTKLALGWQHNSADQPETMLRFSDGPGFMVEGLPLDKNMFYAHAGLDLNLAHNTSLGLHYRGQFANKAQDHAIKVNLAVNF</sequence>
<dbReference type="NCBIfam" id="TIGR01414">
    <property type="entry name" value="autotrans_barl"/>
    <property type="match status" value="1"/>
</dbReference>
<dbReference type="InterPro" id="IPR006315">
    <property type="entry name" value="OM_autotransptr_brl_dom"/>
</dbReference>
<dbReference type="Pfam" id="PF00657">
    <property type="entry name" value="Lipase_GDSL"/>
    <property type="match status" value="1"/>
</dbReference>
<dbReference type="InterPro" id="IPR051058">
    <property type="entry name" value="GDSL_Est/Lipase"/>
</dbReference>
<proteinExistence type="predicted"/>
<dbReference type="Gene3D" id="3.40.50.1110">
    <property type="entry name" value="SGNH hydrolase"/>
    <property type="match status" value="1"/>
</dbReference>
<name>A0ABY2Y5V4_9HYPH</name>
<reference evidence="5 6" key="1">
    <citation type="submission" date="2019-06" db="EMBL/GenBank/DDBJ databases">
        <title>Ochrobactrum cricket sp.nov., isolated from the insect Teleogryllus occipitalis living in deserted cropland.</title>
        <authorList>
            <person name="Hu M."/>
        </authorList>
    </citation>
    <scope>NUCLEOTIDE SEQUENCE [LARGE SCALE GENOMIC DNA]</scope>
    <source>
        <strain evidence="5 6">LCB8</strain>
    </source>
</reference>
<dbReference type="Pfam" id="PF03797">
    <property type="entry name" value="Autotransporter"/>
    <property type="match status" value="1"/>
</dbReference>
<accession>A0ABY2Y5V4</accession>
<comment type="caution">
    <text evidence="5">The sequence shown here is derived from an EMBL/GenBank/DDBJ whole genome shotgun (WGS) entry which is preliminary data.</text>
</comment>
<keyword evidence="1 3" id="KW-0732">Signal</keyword>
<gene>
    <name evidence="5" type="ORF">FIC94_09995</name>
</gene>
<dbReference type="PANTHER" id="PTHR45648:SF22">
    <property type="entry name" value="GDSL LIPASE_ACYLHYDROLASE FAMILY PROTEIN (AFU_ORTHOLOGUE AFUA_4G14700)"/>
    <property type="match status" value="1"/>
</dbReference>
<organism evidence="5 6">
    <name type="scientific">Ochrobactrum teleogrylli</name>
    <dbReference type="NCBI Taxonomy" id="2479765"/>
    <lineage>
        <taxon>Bacteria</taxon>
        <taxon>Pseudomonadati</taxon>
        <taxon>Pseudomonadota</taxon>
        <taxon>Alphaproteobacteria</taxon>
        <taxon>Hyphomicrobiales</taxon>
        <taxon>Brucellaceae</taxon>
        <taxon>Brucella/Ochrobactrum group</taxon>
        <taxon>Ochrobactrum</taxon>
    </lineage>
</organism>
<dbReference type="PROSITE" id="PS51208">
    <property type="entry name" value="AUTOTRANSPORTER"/>
    <property type="match status" value="1"/>
</dbReference>
<dbReference type="InterPro" id="IPR036709">
    <property type="entry name" value="Autotransporte_beta_dom_sf"/>
</dbReference>
<feature type="signal peptide" evidence="3">
    <location>
        <begin position="1"/>
        <end position="29"/>
    </location>
</feature>
<dbReference type="Gene3D" id="2.40.128.130">
    <property type="entry name" value="Autotransporter beta-domain"/>
    <property type="match status" value="1"/>
</dbReference>
<dbReference type="SMART" id="SM00869">
    <property type="entry name" value="Autotransporter"/>
    <property type="match status" value="1"/>
</dbReference>